<evidence type="ECO:0000256" key="1">
    <source>
        <dbReference type="SAM" id="MobiDB-lite"/>
    </source>
</evidence>
<name>A0A1Z4KWR7_ANAVA</name>
<feature type="transmembrane region" description="Helical" evidence="2">
    <location>
        <begin position="6"/>
        <end position="33"/>
    </location>
</feature>
<sequence length="151" mass="16385">MDTQSVLNLMIQAVVMGIAALMVFDFVSGLWVVPLPPASWQPPIIEQSTVCVTAPQPNPQEESPHATPLVPQFEEIPDPWTNEPQSPHHVVSAPSSVIIPFPTLRLLPPAIAQKVQPTKPKRTKAKAKSDTSAKSASTPKRQSTKSRKITA</sequence>
<evidence type="ECO:0000313" key="4">
    <source>
        <dbReference type="Proteomes" id="UP000217507"/>
    </source>
</evidence>
<keyword evidence="2" id="KW-1133">Transmembrane helix</keyword>
<evidence type="ECO:0000313" key="3">
    <source>
        <dbReference type="EMBL" id="BAY73399.1"/>
    </source>
</evidence>
<dbReference type="EMBL" id="AP018219">
    <property type="protein sequence ID" value="BAY73399.1"/>
    <property type="molecule type" value="Genomic_DNA"/>
</dbReference>
<dbReference type="Proteomes" id="UP000217507">
    <property type="component" value="Plasmid Plasmid3 dna"/>
</dbReference>
<feature type="region of interest" description="Disordered" evidence="1">
    <location>
        <begin position="110"/>
        <end position="151"/>
    </location>
</feature>
<keyword evidence="2" id="KW-0472">Membrane</keyword>
<reference evidence="3 4" key="1">
    <citation type="submission" date="2017-06" db="EMBL/GenBank/DDBJ databases">
        <title>Genome sequencing of cyanobaciteial culture collection at National Institute for Environmental Studies (NIES).</title>
        <authorList>
            <person name="Hirose Y."/>
            <person name="Shimura Y."/>
            <person name="Fujisawa T."/>
            <person name="Nakamura Y."/>
            <person name="Kawachi M."/>
        </authorList>
    </citation>
    <scope>NUCLEOTIDE SEQUENCE [LARGE SCALE GENOMIC DNA]</scope>
    <source>
        <strain evidence="3 4">NIES-23</strain>
        <plasmid evidence="4">Plasmid Plasmid3 dna</plasmid>
    </source>
</reference>
<feature type="compositionally biased region" description="Basic residues" evidence="1">
    <location>
        <begin position="142"/>
        <end position="151"/>
    </location>
</feature>
<keyword evidence="3" id="KW-0614">Plasmid</keyword>
<organism evidence="3 4">
    <name type="scientific">Trichormus variabilis NIES-23</name>
    <dbReference type="NCBI Taxonomy" id="1973479"/>
    <lineage>
        <taxon>Bacteria</taxon>
        <taxon>Bacillati</taxon>
        <taxon>Cyanobacteriota</taxon>
        <taxon>Cyanophyceae</taxon>
        <taxon>Nostocales</taxon>
        <taxon>Nostocaceae</taxon>
        <taxon>Trichormus</taxon>
    </lineage>
</organism>
<accession>A0A1Z4KWR7</accession>
<gene>
    <name evidence="3" type="ORF">NIES23_62270</name>
</gene>
<protein>
    <submittedName>
        <fullName evidence="3">Uncharacterized protein</fullName>
    </submittedName>
</protein>
<geneLocation type="plasmid" evidence="3">
    <name>plasmid3</name>
</geneLocation>
<keyword evidence="2" id="KW-0812">Transmembrane</keyword>
<dbReference type="AlphaFoldDB" id="A0A1Z4KWR7"/>
<proteinExistence type="predicted"/>
<feature type="region of interest" description="Disordered" evidence="1">
    <location>
        <begin position="54"/>
        <end position="91"/>
    </location>
</feature>
<evidence type="ECO:0000256" key="2">
    <source>
        <dbReference type="SAM" id="Phobius"/>
    </source>
</evidence>